<organism evidence="1 2">
    <name type="scientific">Centipeda periodontii DSM 2778</name>
    <dbReference type="NCBI Taxonomy" id="888060"/>
    <lineage>
        <taxon>Bacteria</taxon>
        <taxon>Bacillati</taxon>
        <taxon>Bacillota</taxon>
        <taxon>Negativicutes</taxon>
        <taxon>Selenomonadales</taxon>
        <taxon>Selenomonadaceae</taxon>
        <taxon>Centipeda</taxon>
    </lineage>
</organism>
<proteinExistence type="predicted"/>
<dbReference type="HOGENOM" id="CLU_2272354_0_0_9"/>
<dbReference type="OrthoDB" id="9795565at2"/>
<gene>
    <name evidence="1" type="ORF">HMPREF9081_1730</name>
</gene>
<name>F5RN94_9FIRM</name>
<dbReference type="Proteomes" id="UP000004067">
    <property type="component" value="Unassembled WGS sequence"/>
</dbReference>
<dbReference type="EMBL" id="AFHQ01000038">
    <property type="protein sequence ID" value="EGK59226.1"/>
    <property type="molecule type" value="Genomic_DNA"/>
</dbReference>
<dbReference type="AlphaFoldDB" id="F5RN94"/>
<dbReference type="RefSeq" id="WP_006306720.1">
    <property type="nucleotide sequence ID" value="NZ_GL892076.1"/>
</dbReference>
<reference evidence="1 2" key="1">
    <citation type="submission" date="2011-04" db="EMBL/GenBank/DDBJ databases">
        <authorList>
            <person name="Muzny D."/>
            <person name="Qin X."/>
            <person name="Deng J."/>
            <person name="Jiang H."/>
            <person name="Liu Y."/>
            <person name="Qu J."/>
            <person name="Song X.-Z."/>
            <person name="Zhang L."/>
            <person name="Thornton R."/>
            <person name="Coyle M."/>
            <person name="Francisco L."/>
            <person name="Jackson L."/>
            <person name="Javaid M."/>
            <person name="Korchina V."/>
            <person name="Kovar C."/>
            <person name="Mata R."/>
            <person name="Mathew T."/>
            <person name="Ngo R."/>
            <person name="Nguyen L."/>
            <person name="Nguyen N."/>
            <person name="Okwuonu G."/>
            <person name="Ongeri F."/>
            <person name="Pham C."/>
            <person name="Simmons D."/>
            <person name="Wilczek-Boney K."/>
            <person name="Hale W."/>
            <person name="Jakkamsetti A."/>
            <person name="Pham P."/>
            <person name="Ruth R."/>
            <person name="San Lucas F."/>
            <person name="Warren J."/>
            <person name="Zhang J."/>
            <person name="Zhao Z."/>
            <person name="Zhou C."/>
            <person name="Zhu D."/>
            <person name="Lee S."/>
            <person name="Bess C."/>
            <person name="Blankenburg K."/>
            <person name="Forbes L."/>
            <person name="Fu Q."/>
            <person name="Gubbala S."/>
            <person name="Hirani K."/>
            <person name="Jayaseelan J.C."/>
            <person name="Lara F."/>
            <person name="Munidasa M."/>
            <person name="Palculict T."/>
            <person name="Patil S."/>
            <person name="Pu L.-L."/>
            <person name="Saada N."/>
            <person name="Tang L."/>
            <person name="Weissenberger G."/>
            <person name="Zhu Y."/>
            <person name="Hemphill L."/>
            <person name="Shang Y."/>
            <person name="Youmans B."/>
            <person name="Ayvaz T."/>
            <person name="Ross M."/>
            <person name="Santibanez J."/>
            <person name="Aqrawi P."/>
            <person name="Gross S."/>
            <person name="Joshi V."/>
            <person name="Fowler G."/>
            <person name="Nazareth L."/>
            <person name="Reid J."/>
            <person name="Worley K."/>
            <person name="Petrosino J."/>
            <person name="Highlander S."/>
            <person name="Gibbs R."/>
        </authorList>
    </citation>
    <scope>NUCLEOTIDE SEQUENCE [LARGE SCALE GENOMIC DNA]</scope>
    <source>
        <strain evidence="1 2">DSM 2778</strain>
    </source>
</reference>
<evidence type="ECO:0000313" key="2">
    <source>
        <dbReference type="Proteomes" id="UP000004067"/>
    </source>
</evidence>
<dbReference type="eggNOG" id="COG4694">
    <property type="taxonomic scope" value="Bacteria"/>
</dbReference>
<evidence type="ECO:0000313" key="1">
    <source>
        <dbReference type="EMBL" id="EGK59226.1"/>
    </source>
</evidence>
<keyword evidence="2" id="KW-1185">Reference proteome</keyword>
<sequence length="102" mass="12001">MRHILDYYFLQISGFEGHVLRERIFKDETVFNDADGNRDEELVQSINALLQYVGSDTQGFNAGFDYVEDTEDIQSLKSTFEKVFEIMGQDQHYRMMMETVRS</sequence>
<comment type="caution">
    <text evidence="1">The sequence shown here is derived from an EMBL/GenBank/DDBJ whole genome shotgun (WGS) entry which is preliminary data.</text>
</comment>
<accession>F5RN94</accession>
<protein>
    <submittedName>
        <fullName evidence="1">Uncharacterized protein</fullName>
    </submittedName>
</protein>